<dbReference type="CDD" id="cd21112">
    <property type="entry name" value="alphaLP-like"/>
    <property type="match status" value="1"/>
</dbReference>
<evidence type="ECO:0000313" key="8">
    <source>
        <dbReference type="Proteomes" id="UP000500953"/>
    </source>
</evidence>
<comment type="similarity">
    <text evidence="1">Belongs to the peptidase S1 family.</text>
</comment>
<organism evidence="7 8">
    <name type="scientific">Nocardia terpenica</name>
    <dbReference type="NCBI Taxonomy" id="455432"/>
    <lineage>
        <taxon>Bacteria</taxon>
        <taxon>Bacillati</taxon>
        <taxon>Actinomycetota</taxon>
        <taxon>Actinomycetes</taxon>
        <taxon>Mycobacteriales</taxon>
        <taxon>Nocardiaceae</taxon>
        <taxon>Nocardia</taxon>
    </lineage>
</organism>
<gene>
    <name evidence="7" type="ORF">F6W96_22030</name>
</gene>
<dbReference type="SUPFAM" id="SSF50494">
    <property type="entry name" value="Trypsin-like serine proteases"/>
    <property type="match status" value="1"/>
</dbReference>
<dbReference type="Proteomes" id="UP000500953">
    <property type="component" value="Chromosome"/>
</dbReference>
<dbReference type="PROSITE" id="PS00134">
    <property type="entry name" value="TRYPSIN_HIS"/>
    <property type="match status" value="1"/>
</dbReference>
<dbReference type="RefSeq" id="WP_167487913.1">
    <property type="nucleotide sequence ID" value="NZ_CP046173.1"/>
</dbReference>
<dbReference type="AlphaFoldDB" id="A0A6G9Z4P2"/>
<keyword evidence="4" id="KW-0720">Serine protease</keyword>
<evidence type="ECO:0000256" key="4">
    <source>
        <dbReference type="ARBA" id="ARBA00022825"/>
    </source>
</evidence>
<dbReference type="GO" id="GO:0006508">
    <property type="term" value="P:proteolysis"/>
    <property type="evidence" value="ECO:0007669"/>
    <property type="project" value="UniProtKB-KW"/>
</dbReference>
<dbReference type="InterPro" id="IPR001316">
    <property type="entry name" value="Pept_S1A_streptogrisin"/>
</dbReference>
<dbReference type="Gene3D" id="2.40.10.10">
    <property type="entry name" value="Trypsin-like serine proteases"/>
    <property type="match status" value="2"/>
</dbReference>
<evidence type="ECO:0000256" key="2">
    <source>
        <dbReference type="ARBA" id="ARBA00022670"/>
    </source>
</evidence>
<dbReference type="GO" id="GO:0004252">
    <property type="term" value="F:serine-type endopeptidase activity"/>
    <property type="evidence" value="ECO:0007669"/>
    <property type="project" value="InterPro"/>
</dbReference>
<proteinExistence type="inferred from homology"/>
<sequence length="415" mass="41941">MALPSGLRAGRSCSAAVAVAALLLSTAAVTGRAAASPTDPVRGHELPAALATAVGRDLALSPAEYLRRADLAQRLAGFAADAQRRFPGAVTGTELNQAGQPVVAVRPDAVAARVAARQAGFLLAEASATPEFTAAAPGTAPADGPLTGTLAATPAGQIAGGDVYVSAQPGQPGEALKCSWAFNAVDRDGDPAALTAGHCNAAALAGLSATDDQQTFELLPGHVVGAQTGTFEKSVVDGVRDYAIVRIADPMRESFRNNLVRGENRTIAITGVGVPVVGAPVCKSGATTGFTCGIITQIDQPDPNRPPIRFKHTALSLPGDSGGALVSGTLAMGIISEGAGNTDPGQFPTGKPSQLPPSPLSPILGQLLENIGPRGFEQAAPLADQFLRGVPQIMMVAQSVADVLADNPGLQVRTN</sequence>
<feature type="chain" id="PRO_5039489280" description="Protease" evidence="6">
    <location>
        <begin position="31"/>
        <end position="415"/>
    </location>
</feature>
<keyword evidence="2" id="KW-0645">Protease</keyword>
<dbReference type="InterPro" id="IPR043504">
    <property type="entry name" value="Peptidase_S1_PA_chymotrypsin"/>
</dbReference>
<keyword evidence="5" id="KW-1015">Disulfide bond</keyword>
<dbReference type="Gene3D" id="3.30.300.50">
    <property type="match status" value="1"/>
</dbReference>
<dbReference type="InterPro" id="IPR009003">
    <property type="entry name" value="Peptidase_S1_PA"/>
</dbReference>
<dbReference type="PRINTS" id="PR00861">
    <property type="entry name" value="ALYTICPTASE"/>
</dbReference>
<evidence type="ECO:0008006" key="9">
    <source>
        <dbReference type="Google" id="ProtNLM"/>
    </source>
</evidence>
<dbReference type="EMBL" id="CP046173">
    <property type="protein sequence ID" value="QIS20575.1"/>
    <property type="molecule type" value="Genomic_DNA"/>
</dbReference>
<evidence type="ECO:0000256" key="3">
    <source>
        <dbReference type="ARBA" id="ARBA00022801"/>
    </source>
</evidence>
<dbReference type="InterPro" id="IPR018114">
    <property type="entry name" value="TRYPSIN_HIS"/>
</dbReference>
<evidence type="ECO:0000256" key="5">
    <source>
        <dbReference type="ARBA" id="ARBA00023157"/>
    </source>
</evidence>
<protein>
    <recommendedName>
        <fullName evidence="9">Protease</fullName>
    </recommendedName>
</protein>
<dbReference type="InterPro" id="IPR035070">
    <property type="entry name" value="Streptogrisin_prodomain"/>
</dbReference>
<accession>A0A6G9Z4P2</accession>
<evidence type="ECO:0000256" key="1">
    <source>
        <dbReference type="ARBA" id="ARBA00007664"/>
    </source>
</evidence>
<keyword evidence="6" id="KW-0732">Signal</keyword>
<keyword evidence="3" id="KW-0378">Hydrolase</keyword>
<feature type="signal peptide" evidence="6">
    <location>
        <begin position="1"/>
        <end position="30"/>
    </location>
</feature>
<reference evidence="7 8" key="1">
    <citation type="journal article" date="2019" name="ACS Chem. Biol.">
        <title>Identification and Mobilization of a Cryptic Antibiotic Biosynthesis Gene Locus from a Human-Pathogenic Nocardia Isolate.</title>
        <authorList>
            <person name="Herisse M."/>
            <person name="Ishida K."/>
            <person name="Porter J.L."/>
            <person name="Howden B."/>
            <person name="Hertweck C."/>
            <person name="Stinear T.P."/>
            <person name="Pidot S.J."/>
        </authorList>
    </citation>
    <scope>NUCLEOTIDE SEQUENCE [LARGE SCALE GENOMIC DNA]</scope>
    <source>
        <strain evidence="7 8">AUSMDU00012715</strain>
    </source>
</reference>
<evidence type="ECO:0000256" key="6">
    <source>
        <dbReference type="SAM" id="SignalP"/>
    </source>
</evidence>
<name>A0A6G9Z4P2_9NOCA</name>
<evidence type="ECO:0000313" key="7">
    <source>
        <dbReference type="EMBL" id="QIS20575.1"/>
    </source>
</evidence>